<reference evidence="1" key="1">
    <citation type="submission" date="2024-11" db="EMBL/GenBank/DDBJ databases">
        <title>Sequencing of Borrelia variable plasmids from multiple Borrelia sensu lato isolates.</title>
        <authorList>
            <person name="Mongodin E.F."/>
            <person name="Rudenko N."/>
            <person name="Fraser C.M."/>
            <person name="Schutzer S."/>
            <person name="Luft B."/>
            <person name="Morgan R."/>
            <person name="Casjens S."/>
            <person name="Qiu W."/>
        </authorList>
    </citation>
    <scope>NUCLEOTIDE SEQUENCE</scope>
    <source>
        <strain evidence="1">SCGT-18</strain>
    </source>
</reference>
<keyword evidence="1" id="KW-0614">Plasmid</keyword>
<evidence type="ECO:0000313" key="1">
    <source>
        <dbReference type="EMBL" id="XPC85447.1"/>
    </source>
</evidence>
<protein>
    <submittedName>
        <fullName evidence="1">Virulence associated lipoprotein</fullName>
    </submittedName>
</protein>
<accession>A0ACD5GLJ6</accession>
<geneLocation type="plasmid" evidence="1 2">
    <name>lp28-4</name>
</geneLocation>
<dbReference type="Proteomes" id="UP001304851">
    <property type="component" value="Plasmid lp28-4"/>
</dbReference>
<dbReference type="EMBL" id="CP179465">
    <property type="protein sequence ID" value="XPC85447.1"/>
    <property type="molecule type" value="Genomic_DNA"/>
</dbReference>
<gene>
    <name evidence="1" type="ORF">QIA18_04880</name>
</gene>
<name>A0ACD5GLJ6_9SPIR</name>
<evidence type="ECO:0000313" key="2">
    <source>
        <dbReference type="Proteomes" id="UP001304851"/>
    </source>
</evidence>
<sequence>MKYYIIATIFGFLCLACRPDFNTEQKNIKYPSTEKSRPKTEEALKKKQPEEELKKKQQLKNTLLNDLKKQIESAYNFKEKYIKEMEKEPSDQYGIQIFKVWSWGKGTEKISDNTERSVRFRRHTYTILSTLDIDELKEFSNIILLATEEIIFGSFSILGGVLDTVSNHLYHKKDNLNKLDISDLKTLKNSLDKILSIIESVSRMSKQLVLDYENNKDFIKTNTNKLESHVYKLKNEFKQQAVEARNLKELIVATY</sequence>
<proteinExistence type="predicted"/>
<keyword evidence="1" id="KW-0449">Lipoprotein</keyword>
<organism evidence="1 2">
    <name type="scientific">Borreliella carolinensis</name>
    <dbReference type="NCBI Taxonomy" id="478174"/>
    <lineage>
        <taxon>Bacteria</taxon>
        <taxon>Pseudomonadati</taxon>
        <taxon>Spirochaetota</taxon>
        <taxon>Spirochaetia</taxon>
        <taxon>Spirochaetales</taxon>
        <taxon>Borreliaceae</taxon>
        <taxon>Borreliella</taxon>
    </lineage>
</organism>
<keyword evidence="2" id="KW-1185">Reference proteome</keyword>